<proteinExistence type="predicted"/>
<sequence>MILWELFEKIISSNKTLYDFVKKYWILSTPKHWNETYINKLLDMLMNIIGYYIGSSIRTNIK</sequence>
<name>A0A6C0HUN1_9ZZZZ</name>
<dbReference type="EMBL" id="MN740017">
    <property type="protein sequence ID" value="QHT84411.1"/>
    <property type="molecule type" value="Genomic_DNA"/>
</dbReference>
<accession>A0A6C0HUN1</accession>
<evidence type="ECO:0000313" key="1">
    <source>
        <dbReference type="EMBL" id="QHT84411.1"/>
    </source>
</evidence>
<organism evidence="1">
    <name type="scientific">viral metagenome</name>
    <dbReference type="NCBI Taxonomy" id="1070528"/>
    <lineage>
        <taxon>unclassified sequences</taxon>
        <taxon>metagenomes</taxon>
        <taxon>organismal metagenomes</taxon>
    </lineage>
</organism>
<dbReference type="AlphaFoldDB" id="A0A6C0HUN1"/>
<reference evidence="1" key="1">
    <citation type="journal article" date="2020" name="Nature">
        <title>Giant virus diversity and host interactions through global metagenomics.</title>
        <authorList>
            <person name="Schulz F."/>
            <person name="Roux S."/>
            <person name="Paez-Espino D."/>
            <person name="Jungbluth S."/>
            <person name="Walsh D.A."/>
            <person name="Denef V.J."/>
            <person name="McMahon K.D."/>
            <person name="Konstantinidis K.T."/>
            <person name="Eloe-Fadrosh E.A."/>
            <person name="Kyrpides N.C."/>
            <person name="Woyke T."/>
        </authorList>
    </citation>
    <scope>NUCLEOTIDE SEQUENCE</scope>
    <source>
        <strain evidence="1">GVMAG-M-3300023184-177</strain>
    </source>
</reference>
<protein>
    <submittedName>
        <fullName evidence="1">Uncharacterized protein</fullName>
    </submittedName>
</protein>